<dbReference type="Proteomes" id="UP000199433">
    <property type="component" value="Unassembled WGS sequence"/>
</dbReference>
<evidence type="ECO:0000313" key="2">
    <source>
        <dbReference type="Proteomes" id="UP000199433"/>
    </source>
</evidence>
<proteinExistence type="predicted"/>
<gene>
    <name evidence="1" type="ORF">SAMN04488098_100181</name>
</gene>
<keyword evidence="2" id="KW-1185">Reference proteome</keyword>
<evidence type="ECO:0000313" key="1">
    <source>
        <dbReference type="EMBL" id="SDJ62218.1"/>
    </source>
</evidence>
<name>A0A1G8V803_9LACT</name>
<dbReference type="EMBL" id="FNFK01000001">
    <property type="protein sequence ID" value="SDJ62218.1"/>
    <property type="molecule type" value="Genomic_DNA"/>
</dbReference>
<dbReference type="AlphaFoldDB" id="A0A1G8V803"/>
<dbReference type="RefSeq" id="WP_091264099.1">
    <property type="nucleotide sequence ID" value="NZ_FNFK01000001.1"/>
</dbReference>
<organism evidence="1 2">
    <name type="scientific">Alkalibacterium thalassium</name>
    <dbReference type="NCBI Taxonomy" id="426701"/>
    <lineage>
        <taxon>Bacteria</taxon>
        <taxon>Bacillati</taxon>
        <taxon>Bacillota</taxon>
        <taxon>Bacilli</taxon>
        <taxon>Lactobacillales</taxon>
        <taxon>Carnobacteriaceae</taxon>
        <taxon>Alkalibacterium</taxon>
    </lineage>
</organism>
<dbReference type="STRING" id="426701.SAMN04488098_100181"/>
<dbReference type="OrthoDB" id="2388639at2"/>
<reference evidence="2" key="1">
    <citation type="submission" date="2016-10" db="EMBL/GenBank/DDBJ databases">
        <authorList>
            <person name="Varghese N."/>
            <person name="Submissions S."/>
        </authorList>
    </citation>
    <scope>NUCLEOTIDE SEQUENCE [LARGE SCALE GENOMIC DNA]</scope>
    <source>
        <strain evidence="2">DSM 19181</strain>
    </source>
</reference>
<accession>A0A1G8V803</accession>
<protein>
    <submittedName>
        <fullName evidence="1">Uncharacterized protein</fullName>
    </submittedName>
</protein>
<sequence>MIKYGKEEHLKQIVDGFLRFSPSQTYVEMEELLHNKGQGDLLDGKMKIRLENAKMYDPDTNELKGEIPNCVATISIQDVNDMPIFCISHYGVDDTKSYKNIRSYKISLCPDKLNYIKQDFREATHALIILEPDKFIAGVQAIKGPQIIHDQIRYYDYESNSLQMYMYLATGNTENKFNEKLTLTYENRYRHLLCKDIDFEKQQEYRFIVLDELITAPIFYQHEFVSEYLIVPIDSLEQEIDIKF</sequence>